<protein>
    <recommendedName>
        <fullName evidence="6">Autophagy-related protein 11</fullName>
    </recommendedName>
</protein>
<feature type="compositionally biased region" description="Pro residues" evidence="8">
    <location>
        <begin position="1059"/>
        <end position="1078"/>
    </location>
</feature>
<evidence type="ECO:0000256" key="8">
    <source>
        <dbReference type="SAM" id="MobiDB-lite"/>
    </source>
</evidence>
<proteinExistence type="inferred from homology"/>
<evidence type="ECO:0000256" key="1">
    <source>
        <dbReference type="ARBA" id="ARBA00009729"/>
    </source>
</evidence>
<dbReference type="PANTHER" id="PTHR13222:SF1">
    <property type="entry name" value="RB1-INDUCIBLE COILED-COIL PROTEIN 1"/>
    <property type="match status" value="1"/>
</dbReference>
<sequence>MLNICRAEDGEVFQVNTTLWEIERGGSLEDFLQEETGVDRDAILAYLSDGRRLRNDNIRELAGAQDETIFVFNKYYLDDDLDEVLRELRVEPALQPIIEDTMPSTPPFRPSQLSAAYLHTAHAHHDHITRTLSTLQHQHTALRIAARSLDLNLLSLADAFDVFAGGASRELSRQSGLLEGLETDLAVVVRVRVHPEFLSPAVRRMVEAGEKARTLGDYVSNVKMRQVAEGCAKSHKDLQVRFDLARESVTRLKEGADQVRAALSNTRLVENAESCQRRSQDLVERITDAAAVLESPVSNSDGLLQDLHQFDAALRKEVENITDIKNASTELIINTLRRISTLNVDLVRLPNTMSSLQADFRVKTSFGHIHRLHNMLYAYGATLVEIVRRKEFARFFYQRAQNILEVMAKLSASERKRRQIYRGEVHGQLPFEAKGMDDQVPIIDFSPSGKLDGEYSLERSDIDAFLNTLDSIEKHIEAPTSMTVHPIREIRVALDKLISRIDNLESTFDRIVERSVLSASRLSQSRRRLTEAEEAAIHELSEQLNAVQQAKDDQEVVFANERDELHAEISRQKAELAESTSEAQVQRDRADGLERDLHVVRAQLDGDATARRVMEQRHQEQTRDVETMRQNLARALSDATDQAKIAEQLRQELVQSRAESEAVKTLEANNSEKIAQLLEDQAVTLRNLEEARMRGEDLQGQIQAARTESDDVNRALKDASEQKDRLLRVQAMEHDRIMRDHIAEADGDRAVLEHQFFEVKATLDDSERQLKECRAEIEVLHADASGLREELQRAEHELREARHIERVLRGDLSAGMASQSDFERKLQDRDRMVAQLLNVAIAFRDSHSKALRAVQAMVVHPGSASKSNPNLADSIVSSGVRPMTFSPTDERNEPAPIDASDPEGALEALRSFDHDIFFENVSKVGSVIRKWQKQCKEYRERAKGKISFRNFAKGDLALFLPTRNSVSKPWAAFNVSFPHYFLQATGSLAEQLKTREWIVARITSLTERIADHRDPGSNPYGLGDGVKYYMLEVEDWTQPGNAVKRRTNSAKKVPERTSSPPPPERPISPPPAEPPQPSTSPESLGATRSPNSHLFPVRTRANSATAGPSSLSRLLAQASPVESPLETIPSSPTRTRTPSPTAAISPPPPSPTRPLNHNYSPNNPSPLRPGSRASSSSRFSLTGRIPPFPGSASSGSSGIPKAAATTALSSDAPVPSPPSSSISSASKASPTAKISQERSRASTPSPTLSATEGMSSVLTSRRRTTSEHIPVTGNTSLSAKPSVGTSATSALANLANSWGAAIGRRTRRESTSGNVSGHTSDSGDRIAQRLPPTPASEMLKRF</sequence>
<feature type="domain" description="Autophagy protein ATG17-like" evidence="9">
    <location>
        <begin position="114"/>
        <end position="425"/>
    </location>
</feature>
<organism evidence="11 12">
    <name type="scientific">Rickenella mellea</name>
    <dbReference type="NCBI Taxonomy" id="50990"/>
    <lineage>
        <taxon>Eukaryota</taxon>
        <taxon>Fungi</taxon>
        <taxon>Dikarya</taxon>
        <taxon>Basidiomycota</taxon>
        <taxon>Agaricomycotina</taxon>
        <taxon>Agaricomycetes</taxon>
        <taxon>Hymenochaetales</taxon>
        <taxon>Rickenellaceae</taxon>
        <taxon>Rickenella</taxon>
    </lineage>
</organism>
<dbReference type="OrthoDB" id="447953at2759"/>
<dbReference type="STRING" id="50990.A0A4Y7QD61"/>
<dbReference type="GO" id="GO:0000422">
    <property type="term" value="P:autophagy of mitochondrion"/>
    <property type="evidence" value="ECO:0007669"/>
    <property type="project" value="TreeGrafter"/>
</dbReference>
<evidence type="ECO:0000256" key="7">
    <source>
        <dbReference type="SAM" id="Coils"/>
    </source>
</evidence>
<dbReference type="Pfam" id="PF04108">
    <property type="entry name" value="ATG17_like"/>
    <property type="match status" value="1"/>
</dbReference>
<feature type="domain" description="Autophagy-related protein 11 C-terminal" evidence="10">
    <location>
        <begin position="920"/>
        <end position="1034"/>
    </location>
</feature>
<dbReference type="GO" id="GO:0000045">
    <property type="term" value="P:autophagosome assembly"/>
    <property type="evidence" value="ECO:0007669"/>
    <property type="project" value="UniProtKB-UniRule"/>
</dbReference>
<evidence type="ECO:0000256" key="5">
    <source>
        <dbReference type="ARBA" id="ARBA00023054"/>
    </source>
</evidence>
<gene>
    <name evidence="11" type="ORF">BD410DRAFT_765820</name>
</gene>
<feature type="compositionally biased region" description="Polar residues" evidence="8">
    <location>
        <begin position="1100"/>
        <end position="1112"/>
    </location>
</feature>
<feature type="region of interest" description="Disordered" evidence="8">
    <location>
        <begin position="1040"/>
        <end position="1286"/>
    </location>
</feature>
<evidence type="ECO:0000259" key="9">
    <source>
        <dbReference type="Pfam" id="PF04108"/>
    </source>
</evidence>
<dbReference type="GO" id="GO:0034727">
    <property type="term" value="P:piecemeal microautophagy of the nucleus"/>
    <property type="evidence" value="ECO:0007669"/>
    <property type="project" value="TreeGrafter"/>
</dbReference>
<evidence type="ECO:0000259" key="10">
    <source>
        <dbReference type="Pfam" id="PF10377"/>
    </source>
</evidence>
<keyword evidence="4 6" id="KW-0072">Autophagy</keyword>
<keyword evidence="5 7" id="KW-0175">Coiled coil</keyword>
<dbReference type="Pfam" id="PF10377">
    <property type="entry name" value="ATG11"/>
    <property type="match status" value="1"/>
</dbReference>
<name>A0A4Y7QD61_9AGAM</name>
<accession>A0A4Y7QD61</accession>
<feature type="compositionally biased region" description="Low complexity" evidence="8">
    <location>
        <begin position="1129"/>
        <end position="1144"/>
    </location>
</feature>
<keyword evidence="12" id="KW-1185">Reference proteome</keyword>
<dbReference type="EMBL" id="ML170164">
    <property type="protein sequence ID" value="TDL25201.1"/>
    <property type="molecule type" value="Genomic_DNA"/>
</dbReference>
<feature type="compositionally biased region" description="Low complexity" evidence="8">
    <location>
        <begin position="1190"/>
        <end position="1234"/>
    </location>
</feature>
<keyword evidence="6" id="KW-0926">Vacuole</keyword>
<keyword evidence="3 6" id="KW-0653">Protein transport</keyword>
<dbReference type="PANTHER" id="PTHR13222">
    <property type="entry name" value="RB1-INDUCIBLE COILED-COIL"/>
    <property type="match status" value="1"/>
</dbReference>
<feature type="coiled-coil region" evidence="7">
    <location>
        <begin position="763"/>
        <end position="804"/>
    </location>
</feature>
<dbReference type="GO" id="GO:1990316">
    <property type="term" value="C:Atg1/ULK1 kinase complex"/>
    <property type="evidence" value="ECO:0007669"/>
    <property type="project" value="TreeGrafter"/>
</dbReference>
<dbReference type="GO" id="GO:1903599">
    <property type="term" value="P:positive regulation of autophagy of mitochondrion"/>
    <property type="evidence" value="ECO:0007669"/>
    <property type="project" value="UniProtKB-UniRule"/>
</dbReference>
<dbReference type="GO" id="GO:0019901">
    <property type="term" value="F:protein kinase binding"/>
    <property type="evidence" value="ECO:0007669"/>
    <property type="project" value="TreeGrafter"/>
</dbReference>
<evidence type="ECO:0000256" key="6">
    <source>
        <dbReference type="RuleBase" id="RU367075"/>
    </source>
</evidence>
<dbReference type="GO" id="GO:0034045">
    <property type="term" value="C:phagophore assembly site membrane"/>
    <property type="evidence" value="ECO:0007669"/>
    <property type="project" value="UniProtKB-SubCell"/>
</dbReference>
<feature type="region of interest" description="Disordered" evidence="8">
    <location>
        <begin position="1299"/>
        <end position="1342"/>
    </location>
</feature>
<comment type="subcellular location">
    <subcellularLocation>
        <location evidence="6">Preautophagosomal structure membrane</location>
        <topology evidence="6">Peripheral membrane protein</topology>
    </subcellularLocation>
    <subcellularLocation>
        <location evidence="6">Vacuole membrane</location>
        <topology evidence="6">Peripheral membrane protein</topology>
    </subcellularLocation>
    <text evidence="6">During pexophagy, accumulates in the vacuolar membrane region, where the peroxisomes contact the vacuole.</text>
</comment>
<comment type="similarity">
    <text evidence="1 6">Belongs to the ATG11 family.</text>
</comment>
<dbReference type="Proteomes" id="UP000294933">
    <property type="component" value="Unassembled WGS sequence"/>
</dbReference>
<reference evidence="11 12" key="1">
    <citation type="submission" date="2018-06" db="EMBL/GenBank/DDBJ databases">
        <title>A transcriptomic atlas of mushroom development highlights an independent origin of complex multicellularity.</title>
        <authorList>
            <consortium name="DOE Joint Genome Institute"/>
            <person name="Krizsan K."/>
            <person name="Almasi E."/>
            <person name="Merenyi Z."/>
            <person name="Sahu N."/>
            <person name="Viragh M."/>
            <person name="Koszo T."/>
            <person name="Mondo S."/>
            <person name="Kiss B."/>
            <person name="Balint B."/>
            <person name="Kues U."/>
            <person name="Barry K."/>
            <person name="Hegedus J.C."/>
            <person name="Henrissat B."/>
            <person name="Johnson J."/>
            <person name="Lipzen A."/>
            <person name="Ohm R."/>
            <person name="Nagy I."/>
            <person name="Pangilinan J."/>
            <person name="Yan J."/>
            <person name="Xiong Y."/>
            <person name="Grigoriev I.V."/>
            <person name="Hibbett D.S."/>
            <person name="Nagy L.G."/>
        </authorList>
    </citation>
    <scope>NUCLEOTIDE SEQUENCE [LARGE SCALE GENOMIC DNA]</scope>
    <source>
        <strain evidence="11 12">SZMC22713</strain>
    </source>
</reference>
<evidence type="ECO:0000256" key="4">
    <source>
        <dbReference type="ARBA" id="ARBA00023006"/>
    </source>
</evidence>
<evidence type="ECO:0000256" key="3">
    <source>
        <dbReference type="ARBA" id="ARBA00022927"/>
    </source>
</evidence>
<feature type="compositionally biased region" description="Polar residues" evidence="8">
    <location>
        <begin position="1241"/>
        <end position="1254"/>
    </location>
</feature>
<evidence type="ECO:0000256" key="2">
    <source>
        <dbReference type="ARBA" id="ARBA00022448"/>
    </source>
</evidence>
<comment type="function">
    <text evidence="6">Involved in cytoplasm to vacuole transport (Cvt), pexophagy, mitophagy and nucleophagy. Recruits mitochondria for their selective degradation via autophagy (mitophagy) during starvation. Works as scaffold proteins that recruit ATG proteins to the pre-autophagosome (PAS), the site of vesicle/autophagosome formation. Required for the Cvt vesicles completion.</text>
</comment>
<feature type="compositionally biased region" description="Low complexity" evidence="8">
    <location>
        <begin position="1168"/>
        <end position="1180"/>
    </location>
</feature>
<keyword evidence="2 6" id="KW-0813">Transport</keyword>
<dbReference type="GO" id="GO:0015031">
    <property type="term" value="P:protein transport"/>
    <property type="evidence" value="ECO:0007669"/>
    <property type="project" value="UniProtKB-KW"/>
</dbReference>
<dbReference type="GO" id="GO:0060090">
    <property type="term" value="F:molecular adaptor activity"/>
    <property type="evidence" value="ECO:0007669"/>
    <property type="project" value="TreeGrafter"/>
</dbReference>
<keyword evidence="6" id="KW-0472">Membrane</keyword>
<dbReference type="InterPro" id="IPR019460">
    <property type="entry name" value="Atg11_C"/>
</dbReference>
<dbReference type="InterPro" id="IPR040040">
    <property type="entry name" value="ATG11"/>
</dbReference>
<dbReference type="VEuPathDB" id="FungiDB:BD410DRAFT_765820"/>
<dbReference type="GO" id="GO:0061709">
    <property type="term" value="P:reticulophagy"/>
    <property type="evidence" value="ECO:0007669"/>
    <property type="project" value="TreeGrafter"/>
</dbReference>
<feature type="coiled-coil region" evidence="7">
    <location>
        <begin position="487"/>
        <end position="722"/>
    </location>
</feature>
<dbReference type="InterPro" id="IPR045326">
    <property type="entry name" value="ATG17-like_dom"/>
</dbReference>
<evidence type="ECO:0000313" key="12">
    <source>
        <dbReference type="Proteomes" id="UP000294933"/>
    </source>
</evidence>
<comment type="subunit">
    <text evidence="6">Homodimer.</text>
</comment>
<dbReference type="GO" id="GO:0034517">
    <property type="term" value="P:ribophagy"/>
    <property type="evidence" value="ECO:0007669"/>
    <property type="project" value="TreeGrafter"/>
</dbReference>
<feature type="compositionally biased region" description="Polar residues" evidence="8">
    <location>
        <begin position="1311"/>
        <end position="1320"/>
    </location>
</feature>
<evidence type="ECO:0000313" key="11">
    <source>
        <dbReference type="EMBL" id="TDL25201.1"/>
    </source>
</evidence>
<dbReference type="GO" id="GO:0005774">
    <property type="term" value="C:vacuolar membrane"/>
    <property type="evidence" value="ECO:0007669"/>
    <property type="project" value="UniProtKB-SubCell"/>
</dbReference>